<dbReference type="SUPFAM" id="SSF51905">
    <property type="entry name" value="FAD/NAD(P)-binding domain"/>
    <property type="match status" value="1"/>
</dbReference>
<evidence type="ECO:0000259" key="4">
    <source>
        <dbReference type="Pfam" id="PF01494"/>
    </source>
</evidence>
<dbReference type="PANTHER" id="PTHR43004:SF19">
    <property type="entry name" value="BINDING MONOOXYGENASE, PUTATIVE (JCVI)-RELATED"/>
    <property type="match status" value="1"/>
</dbReference>
<evidence type="ECO:0000313" key="6">
    <source>
        <dbReference type="Proteomes" id="UP001595975"/>
    </source>
</evidence>
<evidence type="ECO:0000256" key="3">
    <source>
        <dbReference type="ARBA" id="ARBA00022827"/>
    </source>
</evidence>
<keyword evidence="5" id="KW-0503">Monooxygenase</keyword>
<dbReference type="Gene3D" id="3.50.50.60">
    <property type="entry name" value="FAD/NAD(P)-binding domain"/>
    <property type="match status" value="1"/>
</dbReference>
<name>A0ABW0XEW8_9ACTN</name>
<dbReference type="EMBL" id="JBHSOF010000074">
    <property type="protein sequence ID" value="MFC5667974.1"/>
    <property type="molecule type" value="Genomic_DNA"/>
</dbReference>
<accession>A0ABW0XEW8</accession>
<dbReference type="PANTHER" id="PTHR43004">
    <property type="entry name" value="TRK SYSTEM POTASSIUM UPTAKE PROTEIN"/>
    <property type="match status" value="1"/>
</dbReference>
<organism evidence="5 6">
    <name type="scientific">Kitasatospora misakiensis</name>
    <dbReference type="NCBI Taxonomy" id="67330"/>
    <lineage>
        <taxon>Bacteria</taxon>
        <taxon>Bacillati</taxon>
        <taxon>Actinomycetota</taxon>
        <taxon>Actinomycetes</taxon>
        <taxon>Kitasatosporales</taxon>
        <taxon>Streptomycetaceae</taxon>
        <taxon>Kitasatospora</taxon>
    </lineage>
</organism>
<keyword evidence="2" id="KW-0285">Flavoprotein</keyword>
<dbReference type="GO" id="GO:0004497">
    <property type="term" value="F:monooxygenase activity"/>
    <property type="evidence" value="ECO:0007669"/>
    <property type="project" value="UniProtKB-KW"/>
</dbReference>
<dbReference type="InterPro" id="IPR036188">
    <property type="entry name" value="FAD/NAD-bd_sf"/>
</dbReference>
<dbReference type="InterPro" id="IPR050641">
    <property type="entry name" value="RIFMO-like"/>
</dbReference>
<reference evidence="6" key="1">
    <citation type="journal article" date="2019" name="Int. J. Syst. Evol. Microbiol.">
        <title>The Global Catalogue of Microorganisms (GCM) 10K type strain sequencing project: providing services to taxonomists for standard genome sequencing and annotation.</title>
        <authorList>
            <consortium name="The Broad Institute Genomics Platform"/>
            <consortium name="The Broad Institute Genome Sequencing Center for Infectious Disease"/>
            <person name="Wu L."/>
            <person name="Ma J."/>
        </authorList>
    </citation>
    <scope>NUCLEOTIDE SEQUENCE [LARGE SCALE GENOMIC DNA]</scope>
    <source>
        <strain evidence="6">CGMCC 4.1437</strain>
    </source>
</reference>
<feature type="domain" description="FAD-binding" evidence="4">
    <location>
        <begin position="5"/>
        <end position="330"/>
    </location>
</feature>
<dbReference type="Pfam" id="PF01494">
    <property type="entry name" value="FAD_binding_3"/>
    <property type="match status" value="1"/>
</dbReference>
<dbReference type="RefSeq" id="WP_380229635.1">
    <property type="nucleotide sequence ID" value="NZ_JBHSOF010000074.1"/>
</dbReference>
<evidence type="ECO:0000256" key="1">
    <source>
        <dbReference type="ARBA" id="ARBA00001974"/>
    </source>
</evidence>
<evidence type="ECO:0000313" key="5">
    <source>
        <dbReference type="EMBL" id="MFC5667974.1"/>
    </source>
</evidence>
<proteinExistence type="predicted"/>
<dbReference type="Proteomes" id="UP001595975">
    <property type="component" value="Unassembled WGS sequence"/>
</dbReference>
<dbReference type="Gene3D" id="3.30.70.2450">
    <property type="match status" value="1"/>
</dbReference>
<comment type="cofactor">
    <cofactor evidence="1">
        <name>FAD</name>
        <dbReference type="ChEBI" id="CHEBI:57692"/>
    </cofactor>
</comment>
<keyword evidence="5" id="KW-0560">Oxidoreductase</keyword>
<sequence>MTDPIIIAGGGPVGLMLAFELGRQGVPAVVLEARTEHYDDERVGTFHSRLVDVFTERDLMGALGEAPRWPAVHFGMVWLDLAKLPEEYNLLVAQTGVERLLEERSAALGADLRRGHRVTGFSQDDAGVTVQVEGPDGAAYELRGAYLVGADGVDSAVRRLAGIEVRRTGKSWYGILGDFASYDGEFDAGVRPGGVFGALPERSERGYWRLQTLEFDQDGPPESEPVTVEELMGNIKRLTGESKQVGDPVWMRRYTGTTQLAERYREGRVFLAGEAAHHYVPTASHGLNTGLGDAVALAWRLAAEVGGWAPEGLLDGYHTERHLAGYRACQGAEAQMALIHPLEKVNALREVFTELVTVDEVNRRLVTWATDVRYPFAGEGDDPLVGRRLGHLSLRTADGETSTAAALGRGRGVLFDLTGKEFGDVSGWEARVDVVRAEPAEGLDVPALLVRPDGYVAWVGDQQDGLSAALGTWFGAPAAR</sequence>
<evidence type="ECO:0000256" key="2">
    <source>
        <dbReference type="ARBA" id="ARBA00022630"/>
    </source>
</evidence>
<dbReference type="InterPro" id="IPR002938">
    <property type="entry name" value="FAD-bd"/>
</dbReference>
<gene>
    <name evidence="5" type="ORF">ACFP3U_34040</name>
</gene>
<dbReference type="Gene3D" id="3.40.30.120">
    <property type="match status" value="1"/>
</dbReference>
<keyword evidence="6" id="KW-1185">Reference proteome</keyword>
<keyword evidence="3" id="KW-0274">FAD</keyword>
<protein>
    <submittedName>
        <fullName evidence="5">FAD-dependent monooxygenase</fullName>
    </submittedName>
</protein>
<dbReference type="PRINTS" id="PR00420">
    <property type="entry name" value="RNGMNOXGNASE"/>
</dbReference>
<comment type="caution">
    <text evidence="5">The sequence shown here is derived from an EMBL/GenBank/DDBJ whole genome shotgun (WGS) entry which is preliminary data.</text>
</comment>
<dbReference type="Pfam" id="PF21274">
    <property type="entry name" value="Rng_hyd_C"/>
    <property type="match status" value="1"/>
</dbReference>